<protein>
    <submittedName>
        <fullName evidence="1">8745_t:CDS:1</fullName>
    </submittedName>
</protein>
<evidence type="ECO:0000313" key="2">
    <source>
        <dbReference type="Proteomes" id="UP000789342"/>
    </source>
</evidence>
<dbReference type="Gene3D" id="3.80.10.10">
    <property type="entry name" value="Ribonuclease Inhibitor"/>
    <property type="match status" value="1"/>
</dbReference>
<dbReference type="PANTHER" id="PTHR13382">
    <property type="entry name" value="MITOCHONDRIAL ATP SYNTHASE COUPLING FACTOR B"/>
    <property type="match status" value="1"/>
</dbReference>
<reference evidence="1" key="1">
    <citation type="submission" date="2021-06" db="EMBL/GenBank/DDBJ databases">
        <authorList>
            <person name="Kallberg Y."/>
            <person name="Tangrot J."/>
            <person name="Rosling A."/>
        </authorList>
    </citation>
    <scope>NUCLEOTIDE SEQUENCE</scope>
    <source>
        <strain evidence="1">CL551</strain>
    </source>
</reference>
<organism evidence="1 2">
    <name type="scientific">Acaulospora morrowiae</name>
    <dbReference type="NCBI Taxonomy" id="94023"/>
    <lineage>
        <taxon>Eukaryota</taxon>
        <taxon>Fungi</taxon>
        <taxon>Fungi incertae sedis</taxon>
        <taxon>Mucoromycota</taxon>
        <taxon>Glomeromycotina</taxon>
        <taxon>Glomeromycetes</taxon>
        <taxon>Diversisporales</taxon>
        <taxon>Acaulosporaceae</taxon>
        <taxon>Acaulospora</taxon>
    </lineage>
</organism>
<dbReference type="EMBL" id="CAJVPV010021330">
    <property type="protein sequence ID" value="CAG8717598.1"/>
    <property type="molecule type" value="Genomic_DNA"/>
</dbReference>
<dbReference type="SUPFAM" id="SSF52047">
    <property type="entry name" value="RNI-like"/>
    <property type="match status" value="1"/>
</dbReference>
<sequence length="225" mass="25764">MSSEIKENKIDASDEVTYLEFKGDRASASSEYIALLEKILKSACKKQKTSYSSSLRSLKITDYLKLSDNKILSILYSYPNITSLNFEQNRSFIDASLIEITRSYSNLESLNICDNQDITGHSIYKIAQSCQKLCNLDIGFCGNITDNFVYKTVKASCKLELLCIGGLKWYKPISDRTISDLWSTYTNLKDIIQYCKNKIKDKHYQKSIVELERNMRGTTERLGLM</sequence>
<dbReference type="InterPro" id="IPR006553">
    <property type="entry name" value="Leu-rich_rpt_Cys-con_subtyp"/>
</dbReference>
<accession>A0A9N9I2E2</accession>
<name>A0A9N9I2E2_9GLOM</name>
<dbReference type="InterPro" id="IPR032675">
    <property type="entry name" value="LRR_dom_sf"/>
</dbReference>
<dbReference type="InterPro" id="IPR050648">
    <property type="entry name" value="F-box_LRR-repeat"/>
</dbReference>
<evidence type="ECO:0000313" key="1">
    <source>
        <dbReference type="EMBL" id="CAG8717598.1"/>
    </source>
</evidence>
<dbReference type="GO" id="GO:0005737">
    <property type="term" value="C:cytoplasm"/>
    <property type="evidence" value="ECO:0007669"/>
    <property type="project" value="TreeGrafter"/>
</dbReference>
<feature type="non-terminal residue" evidence="1">
    <location>
        <position position="1"/>
    </location>
</feature>
<comment type="caution">
    <text evidence="1">The sequence shown here is derived from an EMBL/GenBank/DDBJ whole genome shotgun (WGS) entry which is preliminary data.</text>
</comment>
<dbReference type="AlphaFoldDB" id="A0A9N9I2E2"/>
<dbReference type="Proteomes" id="UP000789342">
    <property type="component" value="Unassembled WGS sequence"/>
</dbReference>
<dbReference type="OrthoDB" id="550575at2759"/>
<proteinExistence type="predicted"/>
<keyword evidence="2" id="KW-1185">Reference proteome</keyword>
<gene>
    <name evidence="1" type="ORF">AMORRO_LOCUS13122</name>
</gene>
<dbReference type="SMART" id="SM00367">
    <property type="entry name" value="LRR_CC"/>
    <property type="match status" value="3"/>
</dbReference>